<dbReference type="SMART" id="SM00382">
    <property type="entry name" value="AAA"/>
    <property type="match status" value="1"/>
</dbReference>
<dbReference type="RefSeq" id="WP_098502347.1">
    <property type="nucleotide sequence ID" value="NZ_PDJQ01000001.1"/>
</dbReference>
<dbReference type="SUPFAM" id="SSF52540">
    <property type="entry name" value="P-loop containing nucleoside triphosphate hydrolases"/>
    <property type="match status" value="1"/>
</dbReference>
<dbReference type="GO" id="GO:0005524">
    <property type="term" value="F:ATP binding"/>
    <property type="evidence" value="ECO:0007669"/>
    <property type="project" value="UniProtKB-KW"/>
</dbReference>
<dbReference type="Gene3D" id="3.40.50.300">
    <property type="entry name" value="P-loop containing nucleotide triphosphate hydrolases"/>
    <property type="match status" value="1"/>
</dbReference>
<keyword evidence="3 6" id="KW-0067">ATP-binding</keyword>
<evidence type="ECO:0000256" key="2">
    <source>
        <dbReference type="ARBA" id="ARBA00022741"/>
    </source>
</evidence>
<evidence type="ECO:0000313" key="7">
    <source>
        <dbReference type="Proteomes" id="UP000223071"/>
    </source>
</evidence>
<dbReference type="PANTHER" id="PTHR42794">
    <property type="entry name" value="HEMIN IMPORT ATP-BINDING PROTEIN HMUV"/>
    <property type="match status" value="1"/>
</dbReference>
<gene>
    <name evidence="6" type="ORF">A9A59_0033</name>
</gene>
<keyword evidence="7" id="KW-1185">Reference proteome</keyword>
<dbReference type="InterPro" id="IPR027417">
    <property type="entry name" value="P-loop_NTPase"/>
</dbReference>
<dbReference type="GO" id="GO:0016887">
    <property type="term" value="F:ATP hydrolysis activity"/>
    <property type="evidence" value="ECO:0007669"/>
    <property type="project" value="InterPro"/>
</dbReference>
<sequence length="266" mass="27927">MRLEARGVSFRVGPFELVRRVDLAVEPGEFVAVVGANGAGKSTLVRLLAGDLRPSGGTVLLGGKPLDAYGAGGLARLRSVLPQQSRIEFAFTVRQVVEMGRSPYMRRGARGKDEEGLIERAMAAADVARLSGRAYPGLSGGEQARTCLARVLAQDTPVVLLDEPTAALDIRHQHQVLGVVRGLAEHGKAVLAVLHDLNLAAAYATRVVAMHRGGVAAAGCPEEVLTGEVLSRIYEHPVEVVRAGEPPRLVVLPRAGAVTAGFGLSG</sequence>
<accession>A0A2A9HCF4</accession>
<protein>
    <submittedName>
        <fullName evidence="6">Iron complex transport system ATP-binding protein</fullName>
    </submittedName>
</protein>
<evidence type="ECO:0000313" key="6">
    <source>
        <dbReference type="EMBL" id="PFG72842.1"/>
    </source>
</evidence>
<dbReference type="PROSITE" id="PS50893">
    <property type="entry name" value="ABC_TRANSPORTER_2"/>
    <property type="match status" value="1"/>
</dbReference>
<keyword evidence="2" id="KW-0547">Nucleotide-binding</keyword>
<evidence type="ECO:0000256" key="1">
    <source>
        <dbReference type="ARBA" id="ARBA00022448"/>
    </source>
</evidence>
<organism evidence="6 7">
    <name type="scientific">Tepidiforma thermophila (strain KCTC 52669 / CGMCC 1.13589 / G233)</name>
    <dbReference type="NCBI Taxonomy" id="2761530"/>
    <lineage>
        <taxon>Bacteria</taxon>
        <taxon>Bacillati</taxon>
        <taxon>Chloroflexota</taxon>
        <taxon>Tepidiformia</taxon>
        <taxon>Tepidiformales</taxon>
        <taxon>Tepidiformaceae</taxon>
        <taxon>Tepidiforma</taxon>
    </lineage>
</organism>
<name>A0A2A9HCF4_TEPT2</name>
<dbReference type="AlphaFoldDB" id="A0A2A9HCF4"/>
<keyword evidence="1" id="KW-0813">Transport</keyword>
<dbReference type="CDD" id="cd03214">
    <property type="entry name" value="ABC_Iron-Siderophores_B12_Hemin"/>
    <property type="match status" value="1"/>
</dbReference>
<dbReference type="Pfam" id="PF00005">
    <property type="entry name" value="ABC_tran"/>
    <property type="match status" value="1"/>
</dbReference>
<keyword evidence="4" id="KW-1278">Translocase</keyword>
<dbReference type="EMBL" id="PDJQ01000001">
    <property type="protein sequence ID" value="PFG72842.1"/>
    <property type="molecule type" value="Genomic_DNA"/>
</dbReference>
<dbReference type="InterPro" id="IPR003593">
    <property type="entry name" value="AAA+_ATPase"/>
</dbReference>
<dbReference type="FunFam" id="3.40.50.300:FF:000134">
    <property type="entry name" value="Iron-enterobactin ABC transporter ATP-binding protein"/>
    <property type="match status" value="1"/>
</dbReference>
<evidence type="ECO:0000256" key="3">
    <source>
        <dbReference type="ARBA" id="ARBA00022840"/>
    </source>
</evidence>
<comment type="caution">
    <text evidence="6">The sequence shown here is derived from an EMBL/GenBank/DDBJ whole genome shotgun (WGS) entry which is preliminary data.</text>
</comment>
<dbReference type="PANTHER" id="PTHR42794:SF1">
    <property type="entry name" value="HEMIN IMPORT ATP-BINDING PROTEIN HMUV"/>
    <property type="match status" value="1"/>
</dbReference>
<dbReference type="InterPro" id="IPR003439">
    <property type="entry name" value="ABC_transporter-like_ATP-bd"/>
</dbReference>
<dbReference type="Proteomes" id="UP000223071">
    <property type="component" value="Unassembled WGS sequence"/>
</dbReference>
<proteinExistence type="predicted"/>
<feature type="domain" description="ABC transporter" evidence="5">
    <location>
        <begin position="3"/>
        <end position="237"/>
    </location>
</feature>
<reference evidence="6 7" key="1">
    <citation type="submission" date="2017-09" db="EMBL/GenBank/DDBJ databases">
        <title>Sequencing the genomes of two abundant thermophiles in Great Basin hot springs: Thermocrinis jamiesonii and novel Chloroflexi Thermoflexus hugenholtzii.</title>
        <authorList>
            <person name="Hedlund B."/>
        </authorList>
    </citation>
    <scope>NUCLEOTIDE SEQUENCE [LARGE SCALE GENOMIC DNA]</scope>
    <source>
        <strain evidence="6 7">G233</strain>
    </source>
</reference>
<evidence type="ECO:0000259" key="5">
    <source>
        <dbReference type="PROSITE" id="PS50893"/>
    </source>
</evidence>
<dbReference type="NCBIfam" id="NF010068">
    <property type="entry name" value="PRK13548.1"/>
    <property type="match status" value="1"/>
</dbReference>
<evidence type="ECO:0000256" key="4">
    <source>
        <dbReference type="ARBA" id="ARBA00022967"/>
    </source>
</evidence>